<reference evidence="18" key="1">
    <citation type="submission" date="2012-07" db="EMBL/GenBank/DDBJ databases">
        <title>Genome of the Chinese tree shrew, a rising model animal genetically related to primates.</title>
        <authorList>
            <person name="Zhang G."/>
            <person name="Fan Y."/>
            <person name="Yao Y."/>
            <person name="Huang Z."/>
        </authorList>
    </citation>
    <scope>NUCLEOTIDE SEQUENCE [LARGE SCALE GENOMIC DNA]</scope>
</reference>
<dbReference type="GO" id="GO:0005576">
    <property type="term" value="C:extracellular region"/>
    <property type="evidence" value="ECO:0007669"/>
    <property type="project" value="UniProtKB-SubCell"/>
</dbReference>
<feature type="domain" description="Peptidase S1" evidence="16">
    <location>
        <begin position="743"/>
        <end position="965"/>
    </location>
</feature>
<dbReference type="EMBL" id="KB320600">
    <property type="protein sequence ID" value="ELW67783.1"/>
    <property type="molecule type" value="Genomic_DNA"/>
</dbReference>
<dbReference type="GO" id="GO:0006508">
    <property type="term" value="P:proteolysis"/>
    <property type="evidence" value="ECO:0007669"/>
    <property type="project" value="UniProtKB-KW"/>
</dbReference>
<protein>
    <recommendedName>
        <fullName evidence="11">Granzyme M</fullName>
    </recommendedName>
    <alternativeName>
        <fullName evidence="12">Met-ase</fullName>
    </alternativeName>
    <alternativeName>
        <fullName evidence="13">Natural killer cell granular protease</fullName>
    </alternativeName>
</protein>
<comment type="function">
    <text evidence="10">Cleaves peptide substrates after methionine, leucine, and norleucine. Physiological substrates include EZR, alpha-tubulins and the apoptosis inhibitor BIRC5/Survivin. Promotes caspase activation and subsequent apoptosis of target cells.</text>
</comment>
<evidence type="ECO:0000256" key="1">
    <source>
        <dbReference type="ARBA" id="ARBA00004613"/>
    </source>
</evidence>
<evidence type="ECO:0000256" key="8">
    <source>
        <dbReference type="ARBA" id="ARBA00023157"/>
    </source>
</evidence>
<dbReference type="FunFam" id="2.40.10.10:FF:000016">
    <property type="entry name" value="Tryptase beta-2"/>
    <property type="match status" value="1"/>
</dbReference>
<evidence type="ECO:0000313" key="18">
    <source>
        <dbReference type="Proteomes" id="UP000011518"/>
    </source>
</evidence>
<dbReference type="InterPro" id="IPR001254">
    <property type="entry name" value="Trypsin_dom"/>
</dbReference>
<keyword evidence="9" id="KW-0325">Glycoprotein</keyword>
<feature type="chain" id="PRO_5012045337" description="Granzyme M" evidence="15">
    <location>
        <begin position="16"/>
        <end position="973"/>
    </location>
</feature>
<keyword evidence="3 14" id="KW-0645">Protease</keyword>
<dbReference type="STRING" id="246437.L9KYI6"/>
<dbReference type="SMART" id="SM00020">
    <property type="entry name" value="Tryp_SPc"/>
    <property type="match status" value="3"/>
</dbReference>
<evidence type="ECO:0000256" key="6">
    <source>
        <dbReference type="ARBA" id="ARBA00022825"/>
    </source>
</evidence>
<evidence type="ECO:0000256" key="15">
    <source>
        <dbReference type="SAM" id="SignalP"/>
    </source>
</evidence>
<dbReference type="InterPro" id="IPR018114">
    <property type="entry name" value="TRYPSIN_HIS"/>
</dbReference>
<dbReference type="InterPro" id="IPR001314">
    <property type="entry name" value="Peptidase_S1A"/>
</dbReference>
<keyword evidence="7" id="KW-0865">Zymogen</keyword>
<dbReference type="PROSITE" id="PS50240">
    <property type="entry name" value="TRYPSIN_DOM"/>
    <property type="match status" value="3"/>
</dbReference>
<dbReference type="GO" id="GO:0004252">
    <property type="term" value="F:serine-type endopeptidase activity"/>
    <property type="evidence" value="ECO:0007669"/>
    <property type="project" value="InterPro"/>
</dbReference>
<name>L9KYI6_TUPCH</name>
<keyword evidence="4 15" id="KW-0732">Signal</keyword>
<evidence type="ECO:0000256" key="2">
    <source>
        <dbReference type="ARBA" id="ARBA00022525"/>
    </source>
</evidence>
<accession>L9KYI6</accession>
<evidence type="ECO:0000256" key="5">
    <source>
        <dbReference type="ARBA" id="ARBA00022801"/>
    </source>
</evidence>
<evidence type="ECO:0000256" key="4">
    <source>
        <dbReference type="ARBA" id="ARBA00022729"/>
    </source>
</evidence>
<feature type="domain" description="Peptidase S1" evidence="16">
    <location>
        <begin position="364"/>
        <end position="604"/>
    </location>
</feature>
<keyword evidence="6 14" id="KW-0720">Serine protease</keyword>
<dbReference type="InterPro" id="IPR033116">
    <property type="entry name" value="TRYPSIN_SER"/>
</dbReference>
<dbReference type="AlphaFoldDB" id="L9KYI6"/>
<evidence type="ECO:0000256" key="14">
    <source>
        <dbReference type="RuleBase" id="RU363034"/>
    </source>
</evidence>
<dbReference type="Proteomes" id="UP000011518">
    <property type="component" value="Unassembled WGS sequence"/>
</dbReference>
<dbReference type="InterPro" id="IPR009003">
    <property type="entry name" value="Peptidase_S1_PA"/>
</dbReference>
<feature type="signal peptide" evidence="15">
    <location>
        <begin position="1"/>
        <end position="15"/>
    </location>
</feature>
<comment type="subcellular location">
    <subcellularLocation>
        <location evidence="1">Secreted</location>
    </subcellularLocation>
</comment>
<evidence type="ECO:0000259" key="16">
    <source>
        <dbReference type="PROSITE" id="PS50240"/>
    </source>
</evidence>
<dbReference type="PROSITE" id="PS00134">
    <property type="entry name" value="TRYPSIN_HIS"/>
    <property type="match status" value="2"/>
</dbReference>
<evidence type="ECO:0000256" key="11">
    <source>
        <dbReference type="ARBA" id="ARBA00067130"/>
    </source>
</evidence>
<proteinExistence type="predicted"/>
<evidence type="ECO:0000256" key="3">
    <source>
        <dbReference type="ARBA" id="ARBA00022670"/>
    </source>
</evidence>
<dbReference type="eggNOG" id="KOG3627">
    <property type="taxonomic scope" value="Eukaryota"/>
</dbReference>
<keyword evidence="17" id="KW-0472">Membrane</keyword>
<dbReference type="FunFam" id="2.40.10.10:FF:000146">
    <property type="entry name" value="Serine protease 53"/>
    <property type="match status" value="1"/>
</dbReference>
<keyword evidence="17" id="KW-0812">Transmembrane</keyword>
<keyword evidence="2" id="KW-0964">Secreted</keyword>
<evidence type="ECO:0000313" key="17">
    <source>
        <dbReference type="EMBL" id="ELW67783.1"/>
    </source>
</evidence>
<dbReference type="CDD" id="cd00190">
    <property type="entry name" value="Tryp_SPc"/>
    <property type="match status" value="3"/>
</dbReference>
<dbReference type="SUPFAM" id="SSF50494">
    <property type="entry name" value="Trypsin-like serine proteases"/>
    <property type="match status" value="3"/>
</dbReference>
<keyword evidence="5 14" id="KW-0378">Hydrolase</keyword>
<evidence type="ECO:0000256" key="13">
    <source>
        <dbReference type="ARBA" id="ARBA00079711"/>
    </source>
</evidence>
<gene>
    <name evidence="17" type="ORF">TREES_T100011754</name>
</gene>
<dbReference type="InParanoid" id="L9KYI6"/>
<dbReference type="InterPro" id="IPR043504">
    <property type="entry name" value="Peptidase_S1_PA_chymotrypsin"/>
</dbReference>
<keyword evidence="8" id="KW-1015">Disulfide bond</keyword>
<dbReference type="Pfam" id="PF00089">
    <property type="entry name" value="Trypsin"/>
    <property type="match status" value="3"/>
</dbReference>
<keyword evidence="18" id="KW-1185">Reference proteome</keyword>
<feature type="domain" description="Peptidase S1" evidence="16">
    <location>
        <begin position="31"/>
        <end position="272"/>
    </location>
</feature>
<organism evidence="17 18">
    <name type="scientific">Tupaia chinensis</name>
    <name type="common">Chinese tree shrew</name>
    <name type="synonym">Tupaia belangeri chinensis</name>
    <dbReference type="NCBI Taxonomy" id="246437"/>
    <lineage>
        <taxon>Eukaryota</taxon>
        <taxon>Metazoa</taxon>
        <taxon>Chordata</taxon>
        <taxon>Craniata</taxon>
        <taxon>Vertebrata</taxon>
        <taxon>Euteleostomi</taxon>
        <taxon>Mammalia</taxon>
        <taxon>Eutheria</taxon>
        <taxon>Euarchontoglires</taxon>
        <taxon>Scandentia</taxon>
        <taxon>Tupaiidae</taxon>
        <taxon>Tupaia</taxon>
    </lineage>
</organism>
<evidence type="ECO:0000256" key="9">
    <source>
        <dbReference type="ARBA" id="ARBA00023180"/>
    </source>
</evidence>
<dbReference type="MEROPS" id="S01.145"/>
<evidence type="ECO:0000256" key="7">
    <source>
        <dbReference type="ARBA" id="ARBA00023145"/>
    </source>
</evidence>
<dbReference type="PRINTS" id="PR00722">
    <property type="entry name" value="CHYMOTRYPSIN"/>
</dbReference>
<sequence length="973" mass="105291">MLWLLFLALPSLGGSQPLTPDPDPEAELVGIVGGHDAPAGKWPWQVSLWIFNSTYGKWEFQCGGSLIHRQWVLSAAHCIPAKHSRPQDFQVQAGQVRLWSSNARQKVAAIFLHPKYDPLKKVYGGSDVALFKLEVPVTPSAQVNLVTLPPARLTVPAGTGCWVTGWGAIHANEALGPPYHLQEVEVPVVGNQVCRQQYLRVGRYIKDDMLCAGSSGRDACQGDSGGPLVCNWQGAWIQIGVVSWGHGCGSPDYPGVYTRVTTYLSWIYHHIGSPRPCSDDGVDPEPLPDVLTLSRSKACERHPERPLDSRAFCGGETPSVLLTTVPISRASRRSENISAAMMSRERTMMWDWREPGLRRAWYRAIGGRPGTAALCSALLLGLAGAEHECCDDAGDPKMSRAAMTAAMLPLTTREDLEACSFRVQAGQLRLYDHDQLTRVAGIIRHPKYNESLSAEGGADVALLRLEAPLELSEHVHPVSLPPASLTVPPGKTCWVTGWGDVADDTPLPPPYQLQEVNVPIVGWEDCDQRYQNLSSPEDPSGIGEDMLCAGSKGRDSCQLDSGGPLVCRWNCTWVQVGVVSWGHLCGHRDFPGVYTSVMSYVPWILQFCFFRLAWGGGYPEMGQSRSSVPGVPLHITEPLPPPYRLQPVRVRVVENAVCDPQYHEAIQDDVLYACRESCDSCQTYVAWVQRQIGGSPEPALLARAGRPPRAECRFGSSVSGCSPGCPAQGPSKEVSCSSPEARIVGGSAASPQQWPWQASIQEHGQHVCGGSLIGRQWVLTAAHCVPGPSGSISVAVASIILHPSYNGDALQGGDVALLRLAQPVRFSRAIRPVPLASLASYIPPGTLCWVTGWGDIRQNVLAVRSARSGPARVPGPAGGGWALRECRQLYAPEPIAQGMLCAGPVQGQKGFCEGDSGGPLVCPLGERRWGQVGVVSFSRGCARPGYPGVFTRVSVYLPWIQRHMHLPSPLRRA</sequence>
<dbReference type="Gene3D" id="2.40.10.10">
    <property type="entry name" value="Trypsin-like serine proteases"/>
    <property type="match status" value="7"/>
</dbReference>
<evidence type="ECO:0000256" key="12">
    <source>
        <dbReference type="ARBA" id="ARBA00078807"/>
    </source>
</evidence>
<dbReference type="PROSITE" id="PS00135">
    <property type="entry name" value="TRYPSIN_SER"/>
    <property type="match status" value="1"/>
</dbReference>
<reference evidence="18" key="2">
    <citation type="journal article" date="2013" name="Nat. Commun.">
        <title>Genome of the Chinese tree shrew.</title>
        <authorList>
            <person name="Fan Y."/>
            <person name="Huang Z.Y."/>
            <person name="Cao C.C."/>
            <person name="Chen C.S."/>
            <person name="Chen Y.X."/>
            <person name="Fan D.D."/>
            <person name="He J."/>
            <person name="Hou H.L."/>
            <person name="Hu L."/>
            <person name="Hu X.T."/>
            <person name="Jiang X.T."/>
            <person name="Lai R."/>
            <person name="Lang Y.S."/>
            <person name="Liang B."/>
            <person name="Liao S.G."/>
            <person name="Mu D."/>
            <person name="Ma Y.Y."/>
            <person name="Niu Y.Y."/>
            <person name="Sun X.Q."/>
            <person name="Xia J.Q."/>
            <person name="Xiao J."/>
            <person name="Xiong Z.Q."/>
            <person name="Xu L."/>
            <person name="Yang L."/>
            <person name="Zhang Y."/>
            <person name="Zhao W."/>
            <person name="Zhao X.D."/>
            <person name="Zheng Y.T."/>
            <person name="Zhou J.M."/>
            <person name="Zhu Y.B."/>
            <person name="Zhang G.J."/>
            <person name="Wang J."/>
            <person name="Yao Y.G."/>
        </authorList>
    </citation>
    <scope>NUCLEOTIDE SEQUENCE [LARGE SCALE GENOMIC DNA]</scope>
</reference>
<dbReference type="FunFam" id="2.40.10.10:FF:000024">
    <property type="entry name" value="Serine protease 53"/>
    <property type="match status" value="1"/>
</dbReference>
<evidence type="ECO:0000256" key="10">
    <source>
        <dbReference type="ARBA" id="ARBA00054080"/>
    </source>
</evidence>
<dbReference type="PANTHER" id="PTHR24253">
    <property type="entry name" value="TRANSMEMBRANE PROTEASE SERINE"/>
    <property type="match status" value="1"/>
</dbReference>
<dbReference type="PANTHER" id="PTHR24253:SF144">
    <property type="entry name" value="CHYMOTRYPSIN-LIKE PROTEASE CTRL-1-RELATED"/>
    <property type="match status" value="1"/>
</dbReference>